<gene>
    <name evidence="11" type="ORF">INF20_00010</name>
</gene>
<dbReference type="InterPro" id="IPR017871">
    <property type="entry name" value="ABC_transporter-like_CS"/>
</dbReference>
<sequence length="623" mass="69390">MAERNNRHVGQRRRRGPGPGGPGGHGMMPGEKATDFGGTMKKLLRYLRPHSFKLAVVFIFAIVSTVFSIVSPTILGDATDTIVEGLMSPLGIDFSALLDTIILLICLYAISFVFSFSQSYIMAGVSQKVTYELREKMSQKIDRLPVSYFDNRTHGQIQSYMINDIETINQSLSQSISQIITSATMIVGILIMMIRINLLMTITALIVLPLSALAIKLIVSRSQVQFRKQQDDLSDVNGHVEEMFDGHTVIKAFNREEDSIEKFDEINDALYSSSWKSQFLSGMMMPITNFIGNLGYVAVCILGGYLAINGSVSIGNIQSFIQYVRSFNQPLSQVSQAANLLQSTAAAAERVFDFIEEKDEEDAFGTENETSDPKHHIDISQLKGQVSFNHVRFGYSKDEPVIKDFSFDAKPGDRVAIVGPTGAGKTTIMKLLLRYYELDGGSITIDGHDIKDFSRYDLREMFGMVLQDSWLFSGTVEENIKYGRQDATHDEVVQAAKDAHIHHHIMTQPSGYQMEVNGSGSNLSQGQRQLVTIARALLSDNPILILDEATSSVDTRTEKLIQKAMLNLMEDRTCFIIAHRLSTIKDADHILVMDHGDIVEQGTHESLIAQDGFYAKLYNSQFE</sequence>
<evidence type="ECO:0000259" key="9">
    <source>
        <dbReference type="PROSITE" id="PS50893"/>
    </source>
</evidence>
<protein>
    <submittedName>
        <fullName evidence="11">ABC transporter ATP-binding protein</fullName>
    </submittedName>
</protein>
<dbReference type="GO" id="GO:0005524">
    <property type="term" value="F:ATP binding"/>
    <property type="evidence" value="ECO:0007669"/>
    <property type="project" value="UniProtKB-KW"/>
</dbReference>
<proteinExistence type="predicted"/>
<dbReference type="EMBL" id="JADCKA010000001">
    <property type="protein sequence ID" value="MBE5034672.1"/>
    <property type="molecule type" value="Genomic_DNA"/>
</dbReference>
<evidence type="ECO:0000256" key="2">
    <source>
        <dbReference type="ARBA" id="ARBA00022692"/>
    </source>
</evidence>
<feature type="compositionally biased region" description="Gly residues" evidence="7">
    <location>
        <begin position="17"/>
        <end position="27"/>
    </location>
</feature>
<dbReference type="InterPro" id="IPR003439">
    <property type="entry name" value="ABC_transporter-like_ATP-bd"/>
</dbReference>
<feature type="transmembrane region" description="Helical" evidence="8">
    <location>
        <begin position="179"/>
        <end position="196"/>
    </location>
</feature>
<evidence type="ECO:0000256" key="5">
    <source>
        <dbReference type="ARBA" id="ARBA00022989"/>
    </source>
</evidence>
<dbReference type="InterPro" id="IPR003593">
    <property type="entry name" value="AAA+_ATPase"/>
</dbReference>
<name>A0ABR9QUW3_9FIRM</name>
<dbReference type="PROSITE" id="PS00211">
    <property type="entry name" value="ABC_TRANSPORTER_1"/>
    <property type="match status" value="1"/>
</dbReference>
<feature type="transmembrane region" description="Helical" evidence="8">
    <location>
        <begin position="52"/>
        <end position="74"/>
    </location>
</feature>
<dbReference type="PANTHER" id="PTHR43394">
    <property type="entry name" value="ATP-DEPENDENT PERMEASE MDL1, MITOCHONDRIAL"/>
    <property type="match status" value="1"/>
</dbReference>
<dbReference type="PROSITE" id="PS50929">
    <property type="entry name" value="ABC_TM1F"/>
    <property type="match status" value="1"/>
</dbReference>
<dbReference type="Proteomes" id="UP001516588">
    <property type="component" value="Unassembled WGS sequence"/>
</dbReference>
<keyword evidence="5 8" id="KW-1133">Transmembrane helix</keyword>
<dbReference type="InterPro" id="IPR036640">
    <property type="entry name" value="ABC1_TM_sf"/>
</dbReference>
<dbReference type="RefSeq" id="WP_226384344.1">
    <property type="nucleotide sequence ID" value="NZ_JADCKA010000001.1"/>
</dbReference>
<evidence type="ECO:0000313" key="11">
    <source>
        <dbReference type="EMBL" id="MBE5034672.1"/>
    </source>
</evidence>
<dbReference type="SUPFAM" id="SSF52540">
    <property type="entry name" value="P-loop containing nucleoside triphosphate hydrolases"/>
    <property type="match status" value="1"/>
</dbReference>
<feature type="transmembrane region" description="Helical" evidence="8">
    <location>
        <begin position="94"/>
        <end position="116"/>
    </location>
</feature>
<dbReference type="SMART" id="SM00382">
    <property type="entry name" value="AAA"/>
    <property type="match status" value="1"/>
</dbReference>
<keyword evidence="3" id="KW-0547">Nucleotide-binding</keyword>
<keyword evidence="4 11" id="KW-0067">ATP-binding</keyword>
<dbReference type="Pfam" id="PF00664">
    <property type="entry name" value="ABC_membrane"/>
    <property type="match status" value="1"/>
</dbReference>
<evidence type="ECO:0000256" key="3">
    <source>
        <dbReference type="ARBA" id="ARBA00022741"/>
    </source>
</evidence>
<reference evidence="11 12" key="1">
    <citation type="submission" date="2020-10" db="EMBL/GenBank/DDBJ databases">
        <title>ChiBAC.</title>
        <authorList>
            <person name="Zenner C."/>
            <person name="Hitch T.C.A."/>
            <person name="Clavel T."/>
        </authorList>
    </citation>
    <scope>NUCLEOTIDE SEQUENCE [LARGE SCALE GENOMIC DNA]</scope>
    <source>
        <strain evidence="11 12">DSM 108706</strain>
    </source>
</reference>
<comment type="caution">
    <text evidence="11">The sequence shown here is derived from an EMBL/GenBank/DDBJ whole genome shotgun (WGS) entry which is preliminary data.</text>
</comment>
<feature type="transmembrane region" description="Helical" evidence="8">
    <location>
        <begin position="290"/>
        <end position="308"/>
    </location>
</feature>
<keyword evidence="2 8" id="KW-0812">Transmembrane</keyword>
<keyword evidence="6 8" id="KW-0472">Membrane</keyword>
<feature type="region of interest" description="Disordered" evidence="7">
    <location>
        <begin position="1"/>
        <end position="31"/>
    </location>
</feature>
<dbReference type="Pfam" id="PF00005">
    <property type="entry name" value="ABC_tran"/>
    <property type="match status" value="1"/>
</dbReference>
<feature type="compositionally biased region" description="Basic residues" evidence="7">
    <location>
        <begin position="7"/>
        <end position="16"/>
    </location>
</feature>
<evidence type="ECO:0000256" key="7">
    <source>
        <dbReference type="SAM" id="MobiDB-lite"/>
    </source>
</evidence>
<accession>A0ABR9QUW3</accession>
<evidence type="ECO:0000259" key="10">
    <source>
        <dbReference type="PROSITE" id="PS50929"/>
    </source>
</evidence>
<dbReference type="Gene3D" id="3.40.50.300">
    <property type="entry name" value="P-loop containing nucleotide triphosphate hydrolases"/>
    <property type="match status" value="1"/>
</dbReference>
<evidence type="ECO:0000256" key="4">
    <source>
        <dbReference type="ARBA" id="ARBA00022840"/>
    </source>
</evidence>
<dbReference type="SUPFAM" id="SSF90123">
    <property type="entry name" value="ABC transporter transmembrane region"/>
    <property type="match status" value="1"/>
</dbReference>
<dbReference type="InterPro" id="IPR011527">
    <property type="entry name" value="ABC1_TM_dom"/>
</dbReference>
<feature type="transmembrane region" description="Helical" evidence="8">
    <location>
        <begin position="202"/>
        <end position="219"/>
    </location>
</feature>
<evidence type="ECO:0000256" key="6">
    <source>
        <dbReference type="ARBA" id="ARBA00023136"/>
    </source>
</evidence>
<dbReference type="PROSITE" id="PS50893">
    <property type="entry name" value="ABC_TRANSPORTER_2"/>
    <property type="match status" value="1"/>
</dbReference>
<evidence type="ECO:0000256" key="1">
    <source>
        <dbReference type="ARBA" id="ARBA00004651"/>
    </source>
</evidence>
<evidence type="ECO:0000313" key="12">
    <source>
        <dbReference type="Proteomes" id="UP001516588"/>
    </source>
</evidence>
<dbReference type="InterPro" id="IPR039421">
    <property type="entry name" value="Type_1_exporter"/>
</dbReference>
<dbReference type="PANTHER" id="PTHR43394:SF1">
    <property type="entry name" value="ATP-BINDING CASSETTE SUB-FAMILY B MEMBER 10, MITOCHONDRIAL"/>
    <property type="match status" value="1"/>
</dbReference>
<dbReference type="Gene3D" id="1.20.1560.10">
    <property type="entry name" value="ABC transporter type 1, transmembrane domain"/>
    <property type="match status" value="1"/>
</dbReference>
<feature type="domain" description="ABC transporter" evidence="9">
    <location>
        <begin position="386"/>
        <end position="620"/>
    </location>
</feature>
<feature type="domain" description="ABC transmembrane type-1" evidence="10">
    <location>
        <begin position="55"/>
        <end position="343"/>
    </location>
</feature>
<evidence type="ECO:0000256" key="8">
    <source>
        <dbReference type="SAM" id="Phobius"/>
    </source>
</evidence>
<comment type="subcellular location">
    <subcellularLocation>
        <location evidence="1">Cell membrane</location>
        <topology evidence="1">Multi-pass membrane protein</topology>
    </subcellularLocation>
</comment>
<dbReference type="InterPro" id="IPR027417">
    <property type="entry name" value="P-loop_NTPase"/>
</dbReference>
<dbReference type="CDD" id="cd18547">
    <property type="entry name" value="ABC_6TM_Tm288_like"/>
    <property type="match status" value="1"/>
</dbReference>
<organism evidence="11 12">
    <name type="scientific">Gallibacter intestinalis</name>
    <dbReference type="NCBI Taxonomy" id="2779356"/>
    <lineage>
        <taxon>Bacteria</taxon>
        <taxon>Bacillati</taxon>
        <taxon>Bacillota</taxon>
        <taxon>Clostridia</taxon>
        <taxon>Eubacteriales</taxon>
        <taxon>Eubacteriaceae</taxon>
        <taxon>Gallibacter</taxon>
    </lineage>
</organism>
<keyword evidence="12" id="KW-1185">Reference proteome</keyword>